<feature type="active site" description="Glycyl thioester intermediate" evidence="3">
    <location>
        <position position="592"/>
    </location>
</feature>
<comment type="caution">
    <text evidence="3">Lacks conserved residue(s) required for the propagation of feature annotation.</text>
</comment>
<feature type="compositionally biased region" description="Polar residues" evidence="4">
    <location>
        <begin position="228"/>
        <end position="241"/>
    </location>
</feature>
<evidence type="ECO:0000256" key="2">
    <source>
        <dbReference type="ARBA" id="ARBA00022786"/>
    </source>
</evidence>
<evidence type="ECO:0000259" key="5">
    <source>
        <dbReference type="PROSITE" id="PS50237"/>
    </source>
</evidence>
<feature type="domain" description="NHR" evidence="6">
    <location>
        <begin position="14"/>
        <end position="169"/>
    </location>
</feature>
<dbReference type="Pfam" id="PF07177">
    <property type="entry name" value="Neuralized"/>
    <property type="match status" value="1"/>
</dbReference>
<evidence type="ECO:0000313" key="7">
    <source>
        <dbReference type="RefSeq" id="XP_042586038.1"/>
    </source>
</evidence>
<dbReference type="InterPro" id="IPR000569">
    <property type="entry name" value="HECT_dom"/>
</dbReference>
<dbReference type="Proteomes" id="UP001155660">
    <property type="component" value="Chromosome B8"/>
</dbReference>
<feature type="region of interest" description="Disordered" evidence="4">
    <location>
        <begin position="218"/>
        <end position="241"/>
    </location>
</feature>
<keyword evidence="1" id="KW-0808">Transferase</keyword>
<dbReference type="GO" id="GO:0070086">
    <property type="term" value="P:ubiquitin-dependent endocytosis"/>
    <property type="evidence" value="ECO:0007669"/>
    <property type="project" value="TreeGrafter"/>
</dbReference>
<organism evidence="7">
    <name type="scientific">Cyprinus carpio</name>
    <name type="common">Common carp</name>
    <dbReference type="NCBI Taxonomy" id="7962"/>
    <lineage>
        <taxon>Eukaryota</taxon>
        <taxon>Metazoa</taxon>
        <taxon>Chordata</taxon>
        <taxon>Craniata</taxon>
        <taxon>Vertebrata</taxon>
        <taxon>Euteleostomi</taxon>
        <taxon>Actinopterygii</taxon>
        <taxon>Neopterygii</taxon>
        <taxon>Teleostei</taxon>
        <taxon>Ostariophysi</taxon>
        <taxon>Cypriniformes</taxon>
        <taxon>Cyprinidae</taxon>
        <taxon>Cyprininae</taxon>
        <taxon>Cyprinus</taxon>
    </lineage>
</organism>
<accession>A0A9Q9WMB6</accession>
<dbReference type="Pfam" id="PF00632">
    <property type="entry name" value="HECT"/>
    <property type="match status" value="1"/>
</dbReference>
<dbReference type="GO" id="GO:0061630">
    <property type="term" value="F:ubiquitin protein ligase activity"/>
    <property type="evidence" value="ECO:0007669"/>
    <property type="project" value="TreeGrafter"/>
</dbReference>
<dbReference type="InterPro" id="IPR037962">
    <property type="entry name" value="Neuralized"/>
</dbReference>
<evidence type="ECO:0000256" key="4">
    <source>
        <dbReference type="SAM" id="MobiDB-lite"/>
    </source>
</evidence>
<name>A0A9Q9WMB6_CYPCA</name>
<dbReference type="PROSITE" id="PS50237">
    <property type="entry name" value="HECT"/>
    <property type="match status" value="2"/>
</dbReference>
<dbReference type="InterPro" id="IPR035983">
    <property type="entry name" value="Hect_E3_ubiquitin_ligase"/>
</dbReference>
<dbReference type="SMART" id="SM00588">
    <property type="entry name" value="NEUZ"/>
    <property type="match status" value="1"/>
</dbReference>
<dbReference type="OrthoDB" id="2384350at2759"/>
<dbReference type="GeneID" id="109070358"/>
<dbReference type="RefSeq" id="XP_042586038.1">
    <property type="nucleotide sequence ID" value="XM_042730104.1"/>
</dbReference>
<protein>
    <submittedName>
        <fullName evidence="7">G2/M phase-specific E3 ubiquitin-protein ligase-like</fullName>
    </submittedName>
</protein>
<dbReference type="PANTHER" id="PTHR12429:SF36">
    <property type="entry name" value="E3 UBIQUITIN-PROTEIN LIGASE NEURL3"/>
    <property type="match status" value="1"/>
</dbReference>
<reference evidence="7" key="1">
    <citation type="submission" date="2025-08" db="UniProtKB">
        <authorList>
            <consortium name="RefSeq"/>
        </authorList>
    </citation>
    <scope>IDENTIFICATION</scope>
    <source>
        <tissue evidence="7">Muscle</tissue>
    </source>
</reference>
<evidence type="ECO:0000259" key="6">
    <source>
        <dbReference type="PROSITE" id="PS51065"/>
    </source>
</evidence>
<proteinExistence type="predicted"/>
<evidence type="ECO:0000256" key="1">
    <source>
        <dbReference type="ARBA" id="ARBA00022679"/>
    </source>
</evidence>
<dbReference type="GO" id="GO:0005769">
    <property type="term" value="C:early endosome"/>
    <property type="evidence" value="ECO:0007669"/>
    <property type="project" value="TreeGrafter"/>
</dbReference>
<feature type="domain" description="HECT" evidence="5">
    <location>
        <begin position="296"/>
        <end position="321"/>
    </location>
</feature>
<sequence>MKHDRMCGSRCLGPMTFSVDLTGQYVTLSQKGQLASRDTSSFMNGLAFLSRTVKVDEKLCIRIEDRTSLWDGALRVGFTNICPQRNTLPPASIPDLRDTRGYCVVPVPEDLCRCGVQLQFWINYAGMVIVQEAGGEKYYLRAEGLNLNNPLWVFIDLYGSTSAVRLLRSKKGSRTSCPNSPVDSTSSINWLAGAVERQTSEMNTHTLSSVVNANVFTQSRSPPPVPAQQRQRFLSDSSRNSSMEDMDFSSLLQEFQRMHLSGSEHVSILVSRNKVLQCAKDSVSNSNFTWNKMPLVTFVGEEALDRGGPRREFFRILMMEVQRSLGIFEGQPGHLFFTYDQMALEEHKYELAGKLIVWSVAHGGPGLKSLDPCLYQLMCTQECQLVDFDWHLIPDADIQDKLQKISSCKTTADLQRLQTEQGDWICDCGFPGIYRREISIQDVPKIYSFAVRHYIYLRTSNMIHQFTKGLNAYGQFWDMVRTHWVEFLPIFTNMHEPLSKSTFGDLFQIHWSKSGTKKREAEKETIHCWELVLKMIEDKKPKAPQNELHFEEILAFITGVDEVPPLGFSPKPSIRFYQPEQRGYRLPFANTCMMGLFLPRVVKDEVELYRMLLRAIRDSAVFGRI</sequence>
<dbReference type="Gene3D" id="2.60.120.920">
    <property type="match status" value="1"/>
</dbReference>
<feature type="domain" description="HECT" evidence="5">
    <location>
        <begin position="553"/>
        <end position="625"/>
    </location>
</feature>
<keyword evidence="2 3" id="KW-0833">Ubl conjugation pathway</keyword>
<dbReference type="AlphaFoldDB" id="A0A9Q9WMB6"/>
<gene>
    <name evidence="7" type="primary">LOC109070358</name>
</gene>
<dbReference type="SMART" id="SM00119">
    <property type="entry name" value="HECTc"/>
    <property type="match status" value="1"/>
</dbReference>
<dbReference type="SUPFAM" id="SSF56204">
    <property type="entry name" value="Hect, E3 ligase catalytic domain"/>
    <property type="match status" value="1"/>
</dbReference>
<dbReference type="PANTHER" id="PTHR12429">
    <property type="entry name" value="NEURALIZED"/>
    <property type="match status" value="1"/>
</dbReference>
<evidence type="ECO:0000256" key="3">
    <source>
        <dbReference type="PROSITE-ProRule" id="PRU00104"/>
    </source>
</evidence>
<dbReference type="InterPro" id="IPR006573">
    <property type="entry name" value="NHR_dom"/>
</dbReference>
<dbReference type="Gene3D" id="3.30.2410.10">
    <property type="entry name" value="Hect, E3 ligase catalytic domain"/>
    <property type="match status" value="1"/>
</dbReference>
<dbReference type="InterPro" id="IPR043136">
    <property type="entry name" value="B30.2/SPRY_sf"/>
</dbReference>
<dbReference type="Gene3D" id="3.90.1750.10">
    <property type="entry name" value="Hect, E3 ligase catalytic domains"/>
    <property type="match status" value="1"/>
</dbReference>
<dbReference type="KEGG" id="ccar:109070358"/>
<dbReference type="PROSITE" id="PS51065">
    <property type="entry name" value="NHR"/>
    <property type="match status" value="1"/>
</dbReference>